<keyword evidence="3" id="KW-1185">Reference proteome</keyword>
<gene>
    <name evidence="2" type="ORF">PLEPLA_LOCUS12861</name>
</gene>
<feature type="non-terminal residue" evidence="2">
    <location>
        <position position="112"/>
    </location>
</feature>
<feature type="compositionally biased region" description="Polar residues" evidence="1">
    <location>
        <begin position="94"/>
        <end position="112"/>
    </location>
</feature>
<feature type="compositionally biased region" description="Pro residues" evidence="1">
    <location>
        <begin position="64"/>
        <end position="89"/>
    </location>
</feature>
<evidence type="ECO:0000313" key="3">
    <source>
        <dbReference type="Proteomes" id="UP001153269"/>
    </source>
</evidence>
<reference evidence="2" key="1">
    <citation type="submission" date="2020-03" db="EMBL/GenBank/DDBJ databases">
        <authorList>
            <person name="Weist P."/>
        </authorList>
    </citation>
    <scope>NUCLEOTIDE SEQUENCE</scope>
</reference>
<sequence>MFLGHGPILNLASTCGKKVPACLNEAGIQGPAPGMPLSSAGCGSRRVLTPLWAEDQLTQLLPPASLPPSLLPPSLPPSLLPSSLPPSCLPPSLTHSHSLNRTFSKTRTDIQQ</sequence>
<evidence type="ECO:0000313" key="2">
    <source>
        <dbReference type="EMBL" id="CAB1424932.1"/>
    </source>
</evidence>
<protein>
    <submittedName>
        <fullName evidence="2">Uncharacterized protein</fullName>
    </submittedName>
</protein>
<accession>A0A9N7U6K2</accession>
<dbReference type="EMBL" id="CADEAL010000766">
    <property type="protein sequence ID" value="CAB1424932.1"/>
    <property type="molecule type" value="Genomic_DNA"/>
</dbReference>
<dbReference type="AlphaFoldDB" id="A0A9N7U6K2"/>
<name>A0A9N7U6K2_PLEPL</name>
<proteinExistence type="predicted"/>
<evidence type="ECO:0000256" key="1">
    <source>
        <dbReference type="SAM" id="MobiDB-lite"/>
    </source>
</evidence>
<organism evidence="2 3">
    <name type="scientific">Pleuronectes platessa</name>
    <name type="common">European plaice</name>
    <dbReference type="NCBI Taxonomy" id="8262"/>
    <lineage>
        <taxon>Eukaryota</taxon>
        <taxon>Metazoa</taxon>
        <taxon>Chordata</taxon>
        <taxon>Craniata</taxon>
        <taxon>Vertebrata</taxon>
        <taxon>Euteleostomi</taxon>
        <taxon>Actinopterygii</taxon>
        <taxon>Neopterygii</taxon>
        <taxon>Teleostei</taxon>
        <taxon>Neoteleostei</taxon>
        <taxon>Acanthomorphata</taxon>
        <taxon>Carangaria</taxon>
        <taxon>Pleuronectiformes</taxon>
        <taxon>Pleuronectoidei</taxon>
        <taxon>Pleuronectidae</taxon>
        <taxon>Pleuronectes</taxon>
    </lineage>
</organism>
<dbReference type="Proteomes" id="UP001153269">
    <property type="component" value="Unassembled WGS sequence"/>
</dbReference>
<comment type="caution">
    <text evidence="2">The sequence shown here is derived from an EMBL/GenBank/DDBJ whole genome shotgun (WGS) entry which is preliminary data.</text>
</comment>
<feature type="region of interest" description="Disordered" evidence="1">
    <location>
        <begin position="63"/>
        <end position="112"/>
    </location>
</feature>